<comment type="caution">
    <text evidence="2">The sequence shown here is derived from an EMBL/GenBank/DDBJ whole genome shotgun (WGS) entry which is preliminary data.</text>
</comment>
<dbReference type="InterPro" id="IPR026983">
    <property type="entry name" value="DHC"/>
</dbReference>
<dbReference type="PANTHER" id="PTHR46961:SF19">
    <property type="entry name" value="DYNEIN HEAVY CHAIN 5, AXONEMAL"/>
    <property type="match status" value="1"/>
</dbReference>
<evidence type="ECO:0000313" key="3">
    <source>
        <dbReference type="Proteomes" id="UP000246078"/>
    </source>
</evidence>
<feature type="domain" description="Dynein heavy chain C-terminal" evidence="1">
    <location>
        <begin position="20"/>
        <end position="114"/>
    </location>
</feature>
<dbReference type="Gene3D" id="1.20.1270.280">
    <property type="match status" value="1"/>
</dbReference>
<proteinExistence type="predicted"/>
<protein>
    <submittedName>
        <fullName evidence="2">Putative dynein heavy chain</fullName>
    </submittedName>
</protein>
<dbReference type="VEuPathDB" id="TriTrypDB:TcCLB.511865.90"/>
<evidence type="ECO:0000313" key="2">
    <source>
        <dbReference type="EMBL" id="PWV05599.1"/>
    </source>
</evidence>
<dbReference type="VEuPathDB" id="TriTrypDB:C3747_127g7"/>
<dbReference type="GO" id="GO:0030286">
    <property type="term" value="C:dynein complex"/>
    <property type="evidence" value="ECO:0007669"/>
    <property type="project" value="InterPro"/>
</dbReference>
<accession>A0A2V2WDA9</accession>
<dbReference type="EMBL" id="PRFC01000127">
    <property type="protein sequence ID" value="PWV05599.1"/>
    <property type="molecule type" value="Genomic_DNA"/>
</dbReference>
<name>A0A2V2WDA9_TRYCR</name>
<dbReference type="GO" id="GO:0045505">
    <property type="term" value="F:dynein intermediate chain binding"/>
    <property type="evidence" value="ECO:0007669"/>
    <property type="project" value="InterPro"/>
</dbReference>
<dbReference type="AlphaFoldDB" id="A0A2V2WDA9"/>
<organism evidence="2 3">
    <name type="scientific">Trypanosoma cruzi</name>
    <dbReference type="NCBI Taxonomy" id="5693"/>
    <lineage>
        <taxon>Eukaryota</taxon>
        <taxon>Discoba</taxon>
        <taxon>Euglenozoa</taxon>
        <taxon>Kinetoplastea</taxon>
        <taxon>Metakinetoplastina</taxon>
        <taxon>Trypanosomatida</taxon>
        <taxon>Trypanosomatidae</taxon>
        <taxon>Trypanosoma</taxon>
        <taxon>Schizotrypanum</taxon>
    </lineage>
</organism>
<reference evidence="2 3" key="1">
    <citation type="journal article" date="2018" name="Microb. Genom.">
        <title>Expanding an expanded genome: long-read sequencing of Trypanosoma cruzi.</title>
        <authorList>
            <person name="Berna L."/>
            <person name="Rodriguez M."/>
            <person name="Chiribao M.L."/>
            <person name="Parodi-Talice A."/>
            <person name="Pita S."/>
            <person name="Rijo G."/>
            <person name="Alvarez-Valin F."/>
            <person name="Robello C."/>
        </authorList>
    </citation>
    <scope>NUCLEOTIDE SEQUENCE [LARGE SCALE GENOMIC DNA]</scope>
    <source>
        <strain evidence="2 3">TCC</strain>
    </source>
</reference>
<dbReference type="PANTHER" id="PTHR46961">
    <property type="entry name" value="DYNEIN HEAVY CHAIN 1, AXONEMAL-LIKE PROTEIN"/>
    <property type="match status" value="1"/>
</dbReference>
<dbReference type="InterPro" id="IPR041228">
    <property type="entry name" value="Dynein_C"/>
</dbReference>
<dbReference type="Proteomes" id="UP000246078">
    <property type="component" value="Unassembled WGS sequence"/>
</dbReference>
<gene>
    <name evidence="2" type="ORF">C3747_127g7</name>
</gene>
<dbReference type="VEuPathDB" id="TriTrypDB:TcCL_NonESM09632"/>
<dbReference type="GO" id="GO:0007018">
    <property type="term" value="P:microtubule-based movement"/>
    <property type="evidence" value="ECO:0007669"/>
    <property type="project" value="InterPro"/>
</dbReference>
<dbReference type="Pfam" id="PF18199">
    <property type="entry name" value="Dynein_C"/>
    <property type="match status" value="1"/>
</dbReference>
<sequence>MWTRPKFSRCIPNADITYRTRQAQEALTTILDIQPRDAVVSGGVTREEKVLGMADGFLRQLPENWSVDRKLHIGDRQPLSIFAGQEIDRLSVTIRAIRQTCTNLKLAVAGTIILYASAAGCAGLPLCRACSTVMGGGWLAVAKHLPVVYRGPASPRAA</sequence>
<evidence type="ECO:0000259" key="1">
    <source>
        <dbReference type="Pfam" id="PF18199"/>
    </source>
</evidence>
<dbReference type="GO" id="GO:0051959">
    <property type="term" value="F:dynein light intermediate chain binding"/>
    <property type="evidence" value="ECO:0007669"/>
    <property type="project" value="InterPro"/>
</dbReference>